<dbReference type="STRING" id="195105.CN97_18655"/>
<evidence type="ECO:0000313" key="2">
    <source>
        <dbReference type="Proteomes" id="UP000028826"/>
    </source>
</evidence>
<dbReference type="SMART" id="SM01012">
    <property type="entry name" value="ANTAR"/>
    <property type="match status" value="1"/>
</dbReference>
<dbReference type="EMBL" id="JGYG01000008">
    <property type="protein sequence ID" value="KFI28306.1"/>
    <property type="molecule type" value="Genomic_DNA"/>
</dbReference>
<proteinExistence type="predicted"/>
<keyword evidence="2" id="KW-1185">Reference proteome</keyword>
<comment type="caution">
    <text evidence="1">The sequence shown here is derived from an EMBL/GenBank/DDBJ whole genome shotgun (WGS) entry which is preliminary data.</text>
</comment>
<reference evidence="1 2" key="1">
    <citation type="submission" date="2014-03" db="EMBL/GenBank/DDBJ databases">
        <title>Genome of Haematobacter massiliensis CCUG 47968.</title>
        <authorList>
            <person name="Wang D."/>
            <person name="Wang G."/>
        </authorList>
    </citation>
    <scope>NUCLEOTIDE SEQUENCE [LARGE SCALE GENOMIC DNA]</scope>
    <source>
        <strain evidence="1 2">CCUG 47968</strain>
    </source>
</reference>
<dbReference type="RefSeq" id="WP_035711932.1">
    <property type="nucleotide sequence ID" value="NZ_CAMIFG010000018.1"/>
</dbReference>
<dbReference type="eggNOG" id="COG3707">
    <property type="taxonomic scope" value="Bacteria"/>
</dbReference>
<evidence type="ECO:0000313" key="1">
    <source>
        <dbReference type="EMBL" id="KFI28306.1"/>
    </source>
</evidence>
<dbReference type="Proteomes" id="UP000028826">
    <property type="component" value="Unassembled WGS sequence"/>
</dbReference>
<dbReference type="SUPFAM" id="SSF52172">
    <property type="entry name" value="CheY-like"/>
    <property type="match status" value="1"/>
</dbReference>
<dbReference type="InterPro" id="IPR001789">
    <property type="entry name" value="Sig_transdc_resp-reg_receiver"/>
</dbReference>
<name>A0A086Y206_9RHOB</name>
<dbReference type="InterPro" id="IPR008327">
    <property type="entry name" value="Sig_transdc_resp-reg_antiterm"/>
</dbReference>
<organism evidence="1 2">
    <name type="scientific">Haematobacter massiliensis</name>
    <dbReference type="NCBI Taxonomy" id="195105"/>
    <lineage>
        <taxon>Bacteria</taxon>
        <taxon>Pseudomonadati</taxon>
        <taxon>Pseudomonadota</taxon>
        <taxon>Alphaproteobacteria</taxon>
        <taxon>Rhodobacterales</taxon>
        <taxon>Paracoccaceae</taxon>
        <taxon>Haematobacter</taxon>
    </lineage>
</organism>
<dbReference type="InterPro" id="IPR036388">
    <property type="entry name" value="WH-like_DNA-bd_sf"/>
</dbReference>
<dbReference type="PIRSF" id="PIRSF036382">
    <property type="entry name" value="RR_antiterm"/>
    <property type="match status" value="1"/>
</dbReference>
<protein>
    <submittedName>
        <fullName evidence="1">Chemotaxis protein CheY</fullName>
    </submittedName>
</protein>
<dbReference type="GO" id="GO:0000160">
    <property type="term" value="P:phosphorelay signal transduction system"/>
    <property type="evidence" value="ECO:0007669"/>
    <property type="project" value="InterPro"/>
</dbReference>
<dbReference type="OrthoDB" id="9795002at2"/>
<gene>
    <name evidence="1" type="ORF">CN97_18655</name>
</gene>
<dbReference type="GO" id="GO:0003723">
    <property type="term" value="F:RNA binding"/>
    <property type="evidence" value="ECO:0007669"/>
    <property type="project" value="InterPro"/>
</dbReference>
<dbReference type="Pfam" id="PF03861">
    <property type="entry name" value="ANTAR"/>
    <property type="match status" value="1"/>
</dbReference>
<sequence length="196" mass="21549">MTRTLSITIVEKDRERAAMIRDALIEAGTMDADITVIGDDTGLARRIAAAKPDLVLIDLASPSRDEMEELTLATGPLERPVAMFVDRSDPGLIRAAIEAGVSAYVVDGLRADRIRPILDAAIARFHMFRNIREELAATRAALEERKVIDRAKGLLMRAKGISEDEAYALLRRAAMDQKRKIADVARALVMAADLLR</sequence>
<accession>A0A086Y206</accession>
<dbReference type="Gene3D" id="3.40.50.2300">
    <property type="match status" value="1"/>
</dbReference>
<dbReference type="PROSITE" id="PS50921">
    <property type="entry name" value="ANTAR"/>
    <property type="match status" value="1"/>
</dbReference>
<dbReference type="InterPro" id="IPR005561">
    <property type="entry name" value="ANTAR"/>
</dbReference>
<dbReference type="InterPro" id="IPR011006">
    <property type="entry name" value="CheY-like_superfamily"/>
</dbReference>
<dbReference type="AlphaFoldDB" id="A0A086Y206"/>
<dbReference type="Gene3D" id="1.10.10.10">
    <property type="entry name" value="Winged helix-like DNA-binding domain superfamily/Winged helix DNA-binding domain"/>
    <property type="match status" value="1"/>
</dbReference>
<dbReference type="PROSITE" id="PS50110">
    <property type="entry name" value="RESPONSE_REGULATORY"/>
    <property type="match status" value="1"/>
</dbReference>